<keyword evidence="3" id="KW-1185">Reference proteome</keyword>
<reference evidence="2 3" key="1">
    <citation type="submission" date="2023-07" db="EMBL/GenBank/DDBJ databases">
        <title>Comparative genomics of wheat-associated soil bacteria to identify genetic determinants of phenazine resistance.</title>
        <authorList>
            <person name="Mouncey N."/>
        </authorList>
    </citation>
    <scope>NUCLEOTIDE SEQUENCE [LARGE SCALE GENOMIC DNA]</scope>
    <source>
        <strain evidence="2 3">W4I19-2</strain>
    </source>
</reference>
<accession>A0ABU0QCS3</accession>
<proteinExistence type="predicted"/>
<organism evidence="2 3">
    <name type="scientific">Streptomyces achromogenes</name>
    <dbReference type="NCBI Taxonomy" id="67255"/>
    <lineage>
        <taxon>Bacteria</taxon>
        <taxon>Bacillati</taxon>
        <taxon>Actinomycetota</taxon>
        <taxon>Actinomycetes</taxon>
        <taxon>Kitasatosporales</taxon>
        <taxon>Streptomycetaceae</taxon>
        <taxon>Streptomyces</taxon>
    </lineage>
</organism>
<dbReference type="Proteomes" id="UP001243364">
    <property type="component" value="Unassembled WGS sequence"/>
</dbReference>
<sequence>MQYDPTDAQKNAFEEFEENEADPRRLDGHMGGIRESARVRPTDNGWGGPDPSDHIRCLSCPCPDFQAGGPLGKCKRSSCHHPISDHDLPT</sequence>
<protein>
    <submittedName>
        <fullName evidence="2">Uncharacterized protein</fullName>
    </submittedName>
</protein>
<gene>
    <name evidence="2" type="ORF">QFZ56_007427</name>
</gene>
<name>A0ABU0QCS3_STRAH</name>
<evidence type="ECO:0000313" key="3">
    <source>
        <dbReference type="Proteomes" id="UP001243364"/>
    </source>
</evidence>
<evidence type="ECO:0000313" key="2">
    <source>
        <dbReference type="EMBL" id="MDQ0688464.1"/>
    </source>
</evidence>
<dbReference type="EMBL" id="JAUSYA010000001">
    <property type="protein sequence ID" value="MDQ0688464.1"/>
    <property type="molecule type" value="Genomic_DNA"/>
</dbReference>
<dbReference type="RefSeq" id="WP_307049053.1">
    <property type="nucleotide sequence ID" value="NZ_JAUSYA010000001.1"/>
</dbReference>
<evidence type="ECO:0000256" key="1">
    <source>
        <dbReference type="SAM" id="MobiDB-lite"/>
    </source>
</evidence>
<feature type="region of interest" description="Disordered" evidence="1">
    <location>
        <begin position="1"/>
        <end position="50"/>
    </location>
</feature>
<comment type="caution">
    <text evidence="2">The sequence shown here is derived from an EMBL/GenBank/DDBJ whole genome shotgun (WGS) entry which is preliminary data.</text>
</comment>